<protein>
    <submittedName>
        <fullName evidence="1">Uncharacterized protein</fullName>
    </submittedName>
</protein>
<reference evidence="1 2" key="1">
    <citation type="submission" date="2020-08" db="EMBL/GenBank/DDBJ databases">
        <title>Edaphobacter telluris sp. nov. and Acidobacterium dinghuensis sp. nov., two acidobacteria isolated from forest soil.</title>
        <authorList>
            <person name="Fu J."/>
            <person name="Qiu L."/>
        </authorList>
    </citation>
    <scope>NUCLEOTIDE SEQUENCE [LARGE SCALE GENOMIC DNA]</scope>
    <source>
        <strain evidence="1">4Y35</strain>
    </source>
</reference>
<name>A0A7G8BRQ2_9BACT</name>
<dbReference type="RefSeq" id="WP_186747934.1">
    <property type="nucleotide sequence ID" value="NZ_CP060394.1"/>
</dbReference>
<organism evidence="1 2">
    <name type="scientific">Alloacidobacterium dinghuense</name>
    <dbReference type="NCBI Taxonomy" id="2763107"/>
    <lineage>
        <taxon>Bacteria</taxon>
        <taxon>Pseudomonadati</taxon>
        <taxon>Acidobacteriota</taxon>
        <taxon>Terriglobia</taxon>
        <taxon>Terriglobales</taxon>
        <taxon>Acidobacteriaceae</taxon>
        <taxon>Alloacidobacterium</taxon>
    </lineage>
</organism>
<dbReference type="KEGG" id="adin:H7849_01610"/>
<dbReference type="EMBL" id="CP060394">
    <property type="protein sequence ID" value="QNI35222.1"/>
    <property type="molecule type" value="Genomic_DNA"/>
</dbReference>
<evidence type="ECO:0000313" key="2">
    <source>
        <dbReference type="Proteomes" id="UP000515312"/>
    </source>
</evidence>
<dbReference type="AlphaFoldDB" id="A0A7G8BRQ2"/>
<proteinExistence type="predicted"/>
<accession>A0A7G8BRQ2</accession>
<gene>
    <name evidence="1" type="ORF">H7849_01610</name>
</gene>
<sequence length="157" mass="17718">MARTPLTAEEAQAIRPESKLSLQPHLQLLELSYPVDSLVLAVKKHAPETEIVSNAASRRESQNRPKLPMMTRERVWLAVHRFEDSVYYRRIGRETFLLLSALRSGASVSEAVTLAFEKTKLNAKEQATVLRESFAHASELGWFCPPQVEDDSEALVM</sequence>
<evidence type="ECO:0000313" key="1">
    <source>
        <dbReference type="EMBL" id="QNI35222.1"/>
    </source>
</evidence>
<keyword evidence="2" id="KW-1185">Reference proteome</keyword>
<dbReference type="Proteomes" id="UP000515312">
    <property type="component" value="Chromosome"/>
</dbReference>